<feature type="domain" description="Peptidase M16 N-terminal" evidence="7">
    <location>
        <begin position="57"/>
        <end position="165"/>
    </location>
</feature>
<evidence type="ECO:0000256" key="3">
    <source>
        <dbReference type="ARBA" id="ARBA00022801"/>
    </source>
</evidence>
<dbReference type="Gene3D" id="3.30.830.10">
    <property type="entry name" value="Metalloenzyme, LuxS/M16 peptidase-like"/>
    <property type="match status" value="4"/>
</dbReference>
<dbReference type="InterPro" id="IPR007863">
    <property type="entry name" value="Peptidase_M16_C"/>
</dbReference>
<dbReference type="Proteomes" id="UP000243378">
    <property type="component" value="Unassembled WGS sequence"/>
</dbReference>
<keyword evidence="4" id="KW-0862">Zinc</keyword>
<evidence type="ECO:0000259" key="8">
    <source>
        <dbReference type="Pfam" id="PF05193"/>
    </source>
</evidence>
<dbReference type="AlphaFoldDB" id="A0A1G7LYZ8"/>
<name>A0A1G7LYZ8_9GAMM</name>
<feature type="domain" description="Peptidase M16 C-terminal" evidence="8">
    <location>
        <begin position="702"/>
        <end position="856"/>
    </location>
</feature>
<evidence type="ECO:0000259" key="7">
    <source>
        <dbReference type="Pfam" id="PF00675"/>
    </source>
</evidence>
<dbReference type="PROSITE" id="PS51257">
    <property type="entry name" value="PROKAR_LIPOPROTEIN"/>
    <property type="match status" value="1"/>
</dbReference>
<evidence type="ECO:0000256" key="5">
    <source>
        <dbReference type="ARBA" id="ARBA00023049"/>
    </source>
</evidence>
<keyword evidence="6" id="KW-0732">Signal</keyword>
<feature type="signal peptide" evidence="6">
    <location>
        <begin position="1"/>
        <end position="24"/>
    </location>
</feature>
<dbReference type="PANTHER" id="PTHR43690:SF17">
    <property type="entry name" value="PROTEIN YHJJ"/>
    <property type="match status" value="1"/>
</dbReference>
<evidence type="ECO:0000256" key="4">
    <source>
        <dbReference type="ARBA" id="ARBA00022833"/>
    </source>
</evidence>
<dbReference type="RefSeq" id="WP_092367127.1">
    <property type="nucleotide sequence ID" value="NZ_FNBM01000003.1"/>
</dbReference>
<dbReference type="Pfam" id="PF05193">
    <property type="entry name" value="Peptidase_M16_C"/>
    <property type="match status" value="2"/>
</dbReference>
<dbReference type="EMBL" id="FNBM01000003">
    <property type="protein sequence ID" value="SDF54727.1"/>
    <property type="molecule type" value="Genomic_DNA"/>
</dbReference>
<comment type="similarity">
    <text evidence="1">Belongs to the peptidase M16 family.</text>
</comment>
<feature type="domain" description="Peptidase M16 C-terminal" evidence="8">
    <location>
        <begin position="207"/>
        <end position="383"/>
    </location>
</feature>
<evidence type="ECO:0000256" key="2">
    <source>
        <dbReference type="ARBA" id="ARBA00022670"/>
    </source>
</evidence>
<feature type="chain" id="PRO_5017283585" evidence="6">
    <location>
        <begin position="25"/>
        <end position="928"/>
    </location>
</feature>
<proteinExistence type="inferred from homology"/>
<evidence type="ECO:0000256" key="1">
    <source>
        <dbReference type="ARBA" id="ARBA00007261"/>
    </source>
</evidence>
<gene>
    <name evidence="9" type="ORF">SAMN05216381_1863</name>
</gene>
<dbReference type="GO" id="GO:0008237">
    <property type="term" value="F:metallopeptidase activity"/>
    <property type="evidence" value="ECO:0007669"/>
    <property type="project" value="UniProtKB-KW"/>
</dbReference>
<dbReference type="SUPFAM" id="SSF63411">
    <property type="entry name" value="LuxS/MPP-like metallohydrolase"/>
    <property type="match status" value="4"/>
</dbReference>
<keyword evidence="3" id="KW-0378">Hydrolase</keyword>
<dbReference type="Pfam" id="PF00675">
    <property type="entry name" value="Peptidase_M16"/>
    <property type="match status" value="1"/>
</dbReference>
<organism evidence="9 10">
    <name type="scientific">Phytopseudomonas seleniipraecipitans</name>
    <dbReference type="NCBI Taxonomy" id="640205"/>
    <lineage>
        <taxon>Bacteria</taxon>
        <taxon>Pseudomonadati</taxon>
        <taxon>Pseudomonadota</taxon>
        <taxon>Gammaproteobacteria</taxon>
        <taxon>Pseudomonadales</taxon>
        <taxon>Pseudomonadaceae</taxon>
        <taxon>Phytopseudomonas</taxon>
    </lineage>
</organism>
<evidence type="ECO:0000313" key="10">
    <source>
        <dbReference type="Proteomes" id="UP000243378"/>
    </source>
</evidence>
<accession>A0A1G7LYZ8</accession>
<evidence type="ECO:0000313" key="9">
    <source>
        <dbReference type="EMBL" id="SDF54727.1"/>
    </source>
</evidence>
<dbReference type="GO" id="GO:0046872">
    <property type="term" value="F:metal ion binding"/>
    <property type="evidence" value="ECO:0007669"/>
    <property type="project" value="InterPro"/>
</dbReference>
<dbReference type="InterPro" id="IPR011765">
    <property type="entry name" value="Pept_M16_N"/>
</dbReference>
<dbReference type="STRING" id="640205.SAMN05216381_1863"/>
<dbReference type="GO" id="GO:0006508">
    <property type="term" value="P:proteolysis"/>
    <property type="evidence" value="ECO:0007669"/>
    <property type="project" value="UniProtKB-KW"/>
</dbReference>
<dbReference type="OrthoDB" id="9811314at2"/>
<protein>
    <submittedName>
        <fullName evidence="9">Zinc protease</fullName>
    </submittedName>
</protein>
<keyword evidence="5" id="KW-0482">Metalloprotease</keyword>
<keyword evidence="2 9" id="KW-0645">Protease</keyword>
<reference evidence="9 10" key="1">
    <citation type="submission" date="2016-10" db="EMBL/GenBank/DDBJ databases">
        <authorList>
            <person name="de Groot N.N."/>
        </authorList>
    </citation>
    <scope>NUCLEOTIDE SEQUENCE [LARGE SCALE GENOMIC DNA]</scope>
    <source>
        <strain evidence="9 10">LMG 25475</strain>
    </source>
</reference>
<dbReference type="PANTHER" id="PTHR43690">
    <property type="entry name" value="NARDILYSIN"/>
    <property type="match status" value="1"/>
</dbReference>
<dbReference type="InterPro" id="IPR011249">
    <property type="entry name" value="Metalloenz_LuxS/M16"/>
</dbReference>
<sequence>MHPVRVLFTALAALLLGACAHLPAGDTPLQWHPIVTRGELPNGLRYNLISVDTQKGRLDMRLTVHAGSVDEADDQVGVAHMLEHLAFYSHGGDALDVRQRLQKAGWLQGRHFNAVTNYERTQYLMSPPGGTASADLSLKALATMAFAGDFTADDLQRERPIVIEEWRGGLGVAQRMNAKRAAAQRTGSRYPAHRTIGNRKAIEHAQLAALQAFQQRWYLPNNMVLNVVGDFDPQQMATQIERHFGTAQRGERPSREHLELPLDDKLKVFRVQDSQSGSNQVALLMRFQQVDIREQTLAGGRDRLLDRLALTALSRQLRRQPLDEGIGSLTAVKTQIGRRTGVLAVAASVKGQHHEQALQTLLRELERLRQHGLYDEDVAAVKEEVRQIAERMLAKPTPRDFDAWVRQLNDATVGERMLQDPEAIARNTLVNLSSISKRELQRRIVSWLDSPDRVLQLSAPGGVQLILPDTKGVEQQIRHLADGRLEAPAAPAIPQQIAIPDLRSNTPQGSIETRRSFTREKVEHWQLSNGDRLVWLRTKGADGKAQLRVDSSAGFLHQGAQSWRAQIANQLALQMPPHGWSDEQLNAWKKREAVQLSFTQGPQRLEAQGNAALDKLGSLLALYQAQQVRRDLDEKAYRESLADLRESLLRRRDNVRSEQDATWRSVKQGHDDWLQPTAQELDALSRSTLEAQWRRQAAAPVTYYLMADLPEHELQMLVNRYLAGIPRGEPLMITAKPRQPGQRQATLAIAREPRASLYAGSFQPHPWNPADAARVAALREIANGLLKQRLRGEAAGIYSLQFDSELSPEHQRIDSELRFTSDPQRADELWQLARQTLSALPDSIDDKRVAALRRELTHQEALRVKDPATQFNRLVLSERAWHDPRYLSEQHRLPAALEPKALKRLARQVFPEGNEVRLQVLPAQDVGL</sequence>
<evidence type="ECO:0000256" key="6">
    <source>
        <dbReference type="SAM" id="SignalP"/>
    </source>
</evidence>
<dbReference type="InterPro" id="IPR050626">
    <property type="entry name" value="Peptidase_M16"/>
</dbReference>